<dbReference type="Pfam" id="PF00589">
    <property type="entry name" value="Phage_integrase"/>
    <property type="match status" value="1"/>
</dbReference>
<evidence type="ECO:0000256" key="2">
    <source>
        <dbReference type="ARBA" id="ARBA00023125"/>
    </source>
</evidence>
<name>A0A8B3DBM0_VIBHA</name>
<evidence type="ECO:0000256" key="4">
    <source>
        <dbReference type="PROSITE-ProRule" id="PRU01248"/>
    </source>
</evidence>
<accession>A0A8B3DBM0</accession>
<dbReference type="InterPro" id="IPR011010">
    <property type="entry name" value="DNA_brk_join_enz"/>
</dbReference>
<evidence type="ECO:0000256" key="3">
    <source>
        <dbReference type="ARBA" id="ARBA00023172"/>
    </source>
</evidence>
<reference evidence="7 8" key="1">
    <citation type="submission" date="2018-08" db="EMBL/GenBank/DDBJ databases">
        <title>Vibrio harveyi strains pathogenic to white snook Centropomus viridis Lockington (1877) and potential probiotic bacteria.</title>
        <authorList>
            <person name="Soto-Rodriguez S."/>
            <person name="Gomez-Gil B."/>
            <person name="Lozano-Olvera R."/>
        </authorList>
    </citation>
    <scope>NUCLEOTIDE SEQUENCE [LARGE SCALE GENOMIC DNA]</scope>
    <source>
        <strain evidence="7 8">CAIM 1508</strain>
    </source>
</reference>
<proteinExistence type="predicted"/>
<dbReference type="GO" id="GO:0006310">
    <property type="term" value="P:DNA recombination"/>
    <property type="evidence" value="ECO:0007669"/>
    <property type="project" value="UniProtKB-KW"/>
</dbReference>
<dbReference type="InterPro" id="IPR013762">
    <property type="entry name" value="Integrase-like_cat_sf"/>
</dbReference>
<evidence type="ECO:0000313" key="8">
    <source>
        <dbReference type="Proteomes" id="UP000253437"/>
    </source>
</evidence>
<keyword evidence="2 4" id="KW-0238">DNA-binding</keyword>
<comment type="caution">
    <text evidence="7">The sequence shown here is derived from an EMBL/GenBank/DDBJ whole genome shotgun (WGS) entry which is preliminary data.</text>
</comment>
<keyword evidence="1" id="KW-0229">DNA integration</keyword>
<feature type="domain" description="Tyr recombinase" evidence="5">
    <location>
        <begin position="154"/>
        <end position="316"/>
    </location>
</feature>
<feature type="domain" description="Core-binding (CB)" evidence="6">
    <location>
        <begin position="55"/>
        <end position="131"/>
    </location>
</feature>
<evidence type="ECO:0000256" key="1">
    <source>
        <dbReference type="ARBA" id="ARBA00022908"/>
    </source>
</evidence>
<dbReference type="PROSITE" id="PS51900">
    <property type="entry name" value="CB"/>
    <property type="match status" value="1"/>
</dbReference>
<dbReference type="PANTHER" id="PTHR30349:SF94">
    <property type="entry name" value="INTEGRASE_RECOMBINASE HI_1414-RELATED"/>
    <property type="match status" value="1"/>
</dbReference>
<keyword evidence="3" id="KW-0233">DNA recombination</keyword>
<evidence type="ECO:0000259" key="6">
    <source>
        <dbReference type="PROSITE" id="PS51900"/>
    </source>
</evidence>
<dbReference type="PROSITE" id="PS51898">
    <property type="entry name" value="TYR_RECOMBINASE"/>
    <property type="match status" value="1"/>
</dbReference>
<dbReference type="InterPro" id="IPR050090">
    <property type="entry name" value="Tyrosine_recombinase_XerCD"/>
</dbReference>
<dbReference type="Proteomes" id="UP000253437">
    <property type="component" value="Unassembled WGS sequence"/>
</dbReference>
<dbReference type="CDD" id="cd00796">
    <property type="entry name" value="INT_Rci_Hp1_C"/>
    <property type="match status" value="1"/>
</dbReference>
<organism evidence="7 8">
    <name type="scientific">Vibrio harveyi</name>
    <name type="common">Beneckea harveyi</name>
    <dbReference type="NCBI Taxonomy" id="669"/>
    <lineage>
        <taxon>Bacteria</taxon>
        <taxon>Pseudomonadati</taxon>
        <taxon>Pseudomonadota</taxon>
        <taxon>Gammaproteobacteria</taxon>
        <taxon>Vibrionales</taxon>
        <taxon>Vibrionaceae</taxon>
        <taxon>Vibrio</taxon>
    </lineage>
</organism>
<sequence length="316" mass="36159">MPTIRRLPSGKFQAQVRLAGHKPKSKTFVTEEAALSWGELLEGQLKANLSSPDSYTVKTLGDMHLATLKPDTAKTYVSRLGALVNFFKELPIDCIERSHLLQYSTTRQELVKASTCRAELQLLSRVIKYARTQHCIVNKHDPFKDFKYPDAGKPRERILTENEYNRILIDISPIMFPIVALAWETGMRRGEILSITKDMIDLDNRILTLTHTKNGHSRTVPLSRKAIQILTTQSKLCEHVLFQVKRHSVTRAFKRTCERLNIEGVCFHTLRHSAITRIAKKGVNTHQLKAFSGHKDTRMLERYTHIQATDILHLVD</sequence>
<dbReference type="InterPro" id="IPR002104">
    <property type="entry name" value="Integrase_catalytic"/>
</dbReference>
<evidence type="ECO:0000259" key="5">
    <source>
        <dbReference type="PROSITE" id="PS51898"/>
    </source>
</evidence>
<dbReference type="EMBL" id="QOUW02000246">
    <property type="protein sequence ID" value="RIV99654.1"/>
    <property type="molecule type" value="Genomic_DNA"/>
</dbReference>
<dbReference type="InterPro" id="IPR044068">
    <property type="entry name" value="CB"/>
</dbReference>
<dbReference type="Gene3D" id="1.10.150.130">
    <property type="match status" value="1"/>
</dbReference>
<dbReference type="GO" id="GO:0003677">
    <property type="term" value="F:DNA binding"/>
    <property type="evidence" value="ECO:0007669"/>
    <property type="project" value="UniProtKB-UniRule"/>
</dbReference>
<dbReference type="PANTHER" id="PTHR30349">
    <property type="entry name" value="PHAGE INTEGRASE-RELATED"/>
    <property type="match status" value="1"/>
</dbReference>
<dbReference type="SUPFAM" id="SSF56349">
    <property type="entry name" value="DNA breaking-rejoining enzymes"/>
    <property type="match status" value="1"/>
</dbReference>
<dbReference type="Gene3D" id="1.10.443.10">
    <property type="entry name" value="Intergrase catalytic core"/>
    <property type="match status" value="1"/>
</dbReference>
<dbReference type="InterPro" id="IPR010998">
    <property type="entry name" value="Integrase_recombinase_N"/>
</dbReference>
<dbReference type="AlphaFoldDB" id="A0A8B3DBM0"/>
<gene>
    <name evidence="7" type="ORF">DS957_027850</name>
</gene>
<evidence type="ECO:0000313" key="7">
    <source>
        <dbReference type="EMBL" id="RIV99654.1"/>
    </source>
</evidence>
<dbReference type="GO" id="GO:0015074">
    <property type="term" value="P:DNA integration"/>
    <property type="evidence" value="ECO:0007669"/>
    <property type="project" value="UniProtKB-KW"/>
</dbReference>
<dbReference type="RefSeq" id="WP_114093162.1">
    <property type="nucleotide sequence ID" value="NZ_QOUW02000246.1"/>
</dbReference>
<protein>
    <submittedName>
        <fullName evidence="7">Site-specific integrase</fullName>
    </submittedName>
</protein>